<keyword evidence="4" id="KW-0813">Transport</keyword>
<keyword evidence="12" id="KW-1185">Reference proteome</keyword>
<evidence type="ECO:0000256" key="5">
    <source>
        <dbReference type="ARBA" id="ARBA00022927"/>
    </source>
</evidence>
<evidence type="ECO:0000256" key="2">
    <source>
        <dbReference type="ARBA" id="ARBA00007603"/>
    </source>
</evidence>
<comment type="similarity">
    <text evidence="2">Belongs to the COG2 family.</text>
</comment>
<name>A0ABR1R7F8_9PEZI</name>
<evidence type="ECO:0000256" key="6">
    <source>
        <dbReference type="ARBA" id="ARBA00023034"/>
    </source>
</evidence>
<dbReference type="InterPro" id="IPR009316">
    <property type="entry name" value="COG2"/>
</dbReference>
<proteinExistence type="inferred from homology"/>
<accession>A0ABR1R7F8</accession>
<evidence type="ECO:0000256" key="9">
    <source>
        <dbReference type="SAM" id="MobiDB-lite"/>
    </source>
</evidence>
<dbReference type="Proteomes" id="UP001396898">
    <property type="component" value="Unassembled WGS sequence"/>
</dbReference>
<evidence type="ECO:0000256" key="1">
    <source>
        <dbReference type="ARBA" id="ARBA00004395"/>
    </source>
</evidence>
<sequence>MSLQQPMSPSRPTPSRTFNLPSSSSSESGGDDDPNNLPFPTALPRTDFLSPSFDAASYLSSLSDRHQTLEDLRQDLRDRSAAISTELLELVNANYTSFLSLGSELKGGEERVEDVRVGLLGFRRAIEEVKGRVGDRGREIQGLNTDLGGVRSEIEKGRRMLELSDRLELLEGRLALDGAEIDSDESEEDEDEDGGQIVGSSAAKLATLAKDYTTIGALADDIGRDTPYVKKLAERIAKCRATILLDLGTTIKAAKKAGASGQEKLIKLMAIYATLDAQKEAIKALKGA</sequence>
<keyword evidence="7" id="KW-0472">Membrane</keyword>
<reference evidence="11 12" key="1">
    <citation type="submission" date="2023-01" db="EMBL/GenBank/DDBJ databases">
        <title>Analysis of 21 Apiospora genomes using comparative genomics revels a genus with tremendous synthesis potential of carbohydrate active enzymes and secondary metabolites.</title>
        <authorList>
            <person name="Sorensen T."/>
        </authorList>
    </citation>
    <scope>NUCLEOTIDE SEQUENCE [LARGE SCALE GENOMIC DNA]</scope>
    <source>
        <strain evidence="11 12">CBS 20057</strain>
    </source>
</reference>
<evidence type="ECO:0000256" key="3">
    <source>
        <dbReference type="ARBA" id="ARBA00020977"/>
    </source>
</evidence>
<feature type="compositionally biased region" description="Low complexity" evidence="9">
    <location>
        <begin position="8"/>
        <end position="28"/>
    </location>
</feature>
<dbReference type="Pfam" id="PF06148">
    <property type="entry name" value="COG2_N"/>
    <property type="match status" value="1"/>
</dbReference>
<dbReference type="InterPro" id="IPR024602">
    <property type="entry name" value="COG_su2_N"/>
</dbReference>
<keyword evidence="6" id="KW-0333">Golgi apparatus</keyword>
<dbReference type="PANTHER" id="PTHR12961:SF0">
    <property type="entry name" value="CONSERVED OLIGOMERIC GOLGI COMPLEX SUBUNIT 2"/>
    <property type="match status" value="1"/>
</dbReference>
<organism evidence="11 12">
    <name type="scientific">Apiospora marii</name>
    <dbReference type="NCBI Taxonomy" id="335849"/>
    <lineage>
        <taxon>Eukaryota</taxon>
        <taxon>Fungi</taxon>
        <taxon>Dikarya</taxon>
        <taxon>Ascomycota</taxon>
        <taxon>Pezizomycotina</taxon>
        <taxon>Sordariomycetes</taxon>
        <taxon>Xylariomycetidae</taxon>
        <taxon>Amphisphaeriales</taxon>
        <taxon>Apiosporaceae</taxon>
        <taxon>Apiospora</taxon>
    </lineage>
</organism>
<evidence type="ECO:0000256" key="8">
    <source>
        <dbReference type="ARBA" id="ARBA00031344"/>
    </source>
</evidence>
<evidence type="ECO:0000313" key="11">
    <source>
        <dbReference type="EMBL" id="KAK8001735.1"/>
    </source>
</evidence>
<dbReference type="PANTHER" id="PTHR12961">
    <property type="entry name" value="CONSERVED OLIGOMERIC GOLGI COMPLEX COMPONENT 2"/>
    <property type="match status" value="1"/>
</dbReference>
<keyword evidence="5" id="KW-0653">Protein transport</keyword>
<feature type="region of interest" description="Disordered" evidence="9">
    <location>
        <begin position="1"/>
        <end position="43"/>
    </location>
</feature>
<feature type="domain" description="Conserved oligomeric Golgi complex subunit 2 N-terminal" evidence="10">
    <location>
        <begin position="45"/>
        <end position="116"/>
    </location>
</feature>
<evidence type="ECO:0000313" key="12">
    <source>
        <dbReference type="Proteomes" id="UP001396898"/>
    </source>
</evidence>
<evidence type="ECO:0000259" key="10">
    <source>
        <dbReference type="Pfam" id="PF06148"/>
    </source>
</evidence>
<dbReference type="EMBL" id="JAQQWI010000018">
    <property type="protein sequence ID" value="KAK8001735.1"/>
    <property type="molecule type" value="Genomic_DNA"/>
</dbReference>
<evidence type="ECO:0000256" key="7">
    <source>
        <dbReference type="ARBA" id="ARBA00023136"/>
    </source>
</evidence>
<gene>
    <name evidence="11" type="ORF">PG991_013957</name>
</gene>
<comment type="subcellular location">
    <subcellularLocation>
        <location evidence="1">Golgi apparatus membrane</location>
        <topology evidence="1">Peripheral membrane protein</topology>
    </subcellularLocation>
</comment>
<comment type="caution">
    <text evidence="11">The sequence shown here is derived from an EMBL/GenBank/DDBJ whole genome shotgun (WGS) entry which is preliminary data.</text>
</comment>
<evidence type="ECO:0000256" key="4">
    <source>
        <dbReference type="ARBA" id="ARBA00022448"/>
    </source>
</evidence>
<protein>
    <recommendedName>
        <fullName evidence="3">Conserved oligomeric Golgi complex subunit 2</fullName>
    </recommendedName>
    <alternativeName>
        <fullName evidence="8">Component of oligomeric Golgi complex 2</fullName>
    </alternativeName>
</protein>